<accession>X1JIT9</accession>
<feature type="transmembrane region" description="Helical" evidence="1">
    <location>
        <begin position="12"/>
        <end position="31"/>
    </location>
</feature>
<dbReference type="EMBL" id="BARU01036828">
    <property type="protein sequence ID" value="GAH81410.1"/>
    <property type="molecule type" value="Genomic_DNA"/>
</dbReference>
<keyword evidence="1" id="KW-0812">Transmembrane</keyword>
<evidence type="ECO:0000259" key="2">
    <source>
        <dbReference type="Pfam" id="PF00497"/>
    </source>
</evidence>
<keyword evidence="1" id="KW-0472">Membrane</keyword>
<evidence type="ECO:0000256" key="1">
    <source>
        <dbReference type="SAM" id="Phobius"/>
    </source>
</evidence>
<feature type="domain" description="Solute-binding protein family 3/N-terminal" evidence="2">
    <location>
        <begin position="52"/>
        <end position="103"/>
    </location>
</feature>
<proteinExistence type="predicted"/>
<dbReference type="Gene3D" id="3.40.190.10">
    <property type="entry name" value="Periplasmic binding protein-like II"/>
    <property type="match status" value="1"/>
</dbReference>
<dbReference type="SUPFAM" id="SSF53850">
    <property type="entry name" value="Periplasmic binding protein-like II"/>
    <property type="match status" value="1"/>
</dbReference>
<sequence length="104" mass="11185">MSKESAVIRREIAIIAIVVGLGLGILGGWFIPSPITETRTPLLDQIIARGELIVGTSADYPPFENKTYPGGVIIGFDIDVSEMIADEIGVTLIMVDIPFDSQII</sequence>
<organism evidence="3">
    <name type="scientific">marine sediment metagenome</name>
    <dbReference type="NCBI Taxonomy" id="412755"/>
    <lineage>
        <taxon>unclassified sequences</taxon>
        <taxon>metagenomes</taxon>
        <taxon>ecological metagenomes</taxon>
    </lineage>
</organism>
<name>X1JIT9_9ZZZZ</name>
<gene>
    <name evidence="3" type="ORF">S03H2_57454</name>
</gene>
<protein>
    <recommendedName>
        <fullName evidence="2">Solute-binding protein family 3/N-terminal domain-containing protein</fullName>
    </recommendedName>
</protein>
<reference evidence="3" key="1">
    <citation type="journal article" date="2014" name="Front. Microbiol.">
        <title>High frequency of phylogenetically diverse reductive dehalogenase-homologous genes in deep subseafloor sedimentary metagenomes.</title>
        <authorList>
            <person name="Kawai M."/>
            <person name="Futagami T."/>
            <person name="Toyoda A."/>
            <person name="Takaki Y."/>
            <person name="Nishi S."/>
            <person name="Hori S."/>
            <person name="Arai W."/>
            <person name="Tsubouchi T."/>
            <person name="Morono Y."/>
            <person name="Uchiyama I."/>
            <person name="Ito T."/>
            <person name="Fujiyama A."/>
            <person name="Inagaki F."/>
            <person name="Takami H."/>
        </authorList>
    </citation>
    <scope>NUCLEOTIDE SEQUENCE</scope>
    <source>
        <strain evidence="3">Expedition CK06-06</strain>
    </source>
</reference>
<evidence type="ECO:0000313" key="3">
    <source>
        <dbReference type="EMBL" id="GAH81410.1"/>
    </source>
</evidence>
<keyword evidence="1" id="KW-1133">Transmembrane helix</keyword>
<comment type="caution">
    <text evidence="3">The sequence shown here is derived from an EMBL/GenBank/DDBJ whole genome shotgun (WGS) entry which is preliminary data.</text>
</comment>
<dbReference type="InterPro" id="IPR001638">
    <property type="entry name" value="Solute-binding_3/MltF_N"/>
</dbReference>
<dbReference type="AlphaFoldDB" id="X1JIT9"/>
<dbReference type="Pfam" id="PF00497">
    <property type="entry name" value="SBP_bac_3"/>
    <property type="match status" value="1"/>
</dbReference>